<gene>
    <name evidence="2" type="ORF">KYD98_05105</name>
</gene>
<dbReference type="InterPro" id="IPR021215">
    <property type="entry name" value="DUF2752"/>
</dbReference>
<evidence type="ECO:0000256" key="1">
    <source>
        <dbReference type="SAM" id="Phobius"/>
    </source>
</evidence>
<feature type="transmembrane region" description="Helical" evidence="1">
    <location>
        <begin position="6"/>
        <end position="24"/>
    </location>
</feature>
<dbReference type="RefSeq" id="WP_219778520.1">
    <property type="nucleotide sequence ID" value="NZ_JAHXPT010000003.1"/>
</dbReference>
<protein>
    <submittedName>
        <fullName evidence="2">DUF2752 domain-containing protein</fullName>
    </submittedName>
</protein>
<comment type="caution">
    <text evidence="2">The sequence shown here is derived from an EMBL/GenBank/DDBJ whole genome shotgun (WGS) entry which is preliminary data.</text>
</comment>
<feature type="transmembrane region" description="Helical" evidence="1">
    <location>
        <begin position="87"/>
        <end position="107"/>
    </location>
</feature>
<sequence>MDTFKIYFKNFFIMILIGIIVILISKYTNKPTCIFYNYIGIPCPTCGITRAFKYLIKGDLNKAFYFHPLFPLVLLFPMFCTKYSKKFIYILSAIFISVWIIRLYLLFPNTPPMNINNDSILFKILSLFK</sequence>
<dbReference type="Proteomes" id="UP001519921">
    <property type="component" value="Unassembled WGS sequence"/>
</dbReference>
<dbReference type="EMBL" id="JAHXPT010000003">
    <property type="protein sequence ID" value="MBW6409461.1"/>
    <property type="molecule type" value="Genomic_DNA"/>
</dbReference>
<keyword evidence="1" id="KW-1133">Transmembrane helix</keyword>
<dbReference type="Pfam" id="PF10825">
    <property type="entry name" value="DUF2752"/>
    <property type="match status" value="1"/>
</dbReference>
<keyword evidence="1" id="KW-0812">Transmembrane</keyword>
<feature type="transmembrane region" description="Helical" evidence="1">
    <location>
        <begin position="62"/>
        <end position="80"/>
    </location>
</feature>
<name>A0ABS7ALC9_9CLOT</name>
<keyword evidence="3" id="KW-1185">Reference proteome</keyword>
<evidence type="ECO:0000313" key="3">
    <source>
        <dbReference type="Proteomes" id="UP001519921"/>
    </source>
</evidence>
<proteinExistence type="predicted"/>
<evidence type="ECO:0000313" key="2">
    <source>
        <dbReference type="EMBL" id="MBW6409461.1"/>
    </source>
</evidence>
<organism evidence="2 3">
    <name type="scientific">Clostridium weizhouense</name>
    <dbReference type="NCBI Taxonomy" id="2859781"/>
    <lineage>
        <taxon>Bacteria</taxon>
        <taxon>Bacillati</taxon>
        <taxon>Bacillota</taxon>
        <taxon>Clostridia</taxon>
        <taxon>Eubacteriales</taxon>
        <taxon>Clostridiaceae</taxon>
        <taxon>Clostridium</taxon>
    </lineage>
</organism>
<accession>A0ABS7ALC9</accession>
<keyword evidence="1" id="KW-0472">Membrane</keyword>
<reference evidence="2 3" key="1">
    <citation type="submission" date="2021-07" db="EMBL/GenBank/DDBJ databases">
        <title>Clostridium weizhouense sp. nov., an anaerobic bacterium isolated from activated sludge of Petroleum wastewater.</title>
        <authorList>
            <person name="Li Q."/>
        </authorList>
    </citation>
    <scope>NUCLEOTIDE SEQUENCE [LARGE SCALE GENOMIC DNA]</scope>
    <source>
        <strain evidence="2 3">YB-6</strain>
    </source>
</reference>